<dbReference type="AlphaFoldDB" id="A0A937F9X5"/>
<name>A0A937F9X5_9BACT</name>
<accession>A0A937F9X5</accession>
<organism evidence="1 2">
    <name type="scientific">Fulvivirga sediminis</name>
    <dbReference type="NCBI Taxonomy" id="2803949"/>
    <lineage>
        <taxon>Bacteria</taxon>
        <taxon>Pseudomonadati</taxon>
        <taxon>Bacteroidota</taxon>
        <taxon>Cytophagia</taxon>
        <taxon>Cytophagales</taxon>
        <taxon>Fulvivirgaceae</taxon>
        <taxon>Fulvivirga</taxon>
    </lineage>
</organism>
<gene>
    <name evidence="1" type="ORF">JL102_11270</name>
</gene>
<evidence type="ECO:0000313" key="2">
    <source>
        <dbReference type="Proteomes" id="UP000659388"/>
    </source>
</evidence>
<protein>
    <submittedName>
        <fullName evidence="1">Uncharacterized protein</fullName>
    </submittedName>
</protein>
<evidence type="ECO:0000313" key="1">
    <source>
        <dbReference type="EMBL" id="MBL3656713.1"/>
    </source>
</evidence>
<keyword evidence="2" id="KW-1185">Reference proteome</keyword>
<dbReference type="RefSeq" id="WP_202244497.1">
    <property type="nucleotide sequence ID" value="NZ_JAESIY010000005.1"/>
</dbReference>
<comment type="caution">
    <text evidence="1">The sequence shown here is derived from an EMBL/GenBank/DDBJ whole genome shotgun (WGS) entry which is preliminary data.</text>
</comment>
<dbReference type="Gene3D" id="3.90.1150.10">
    <property type="entry name" value="Aspartate Aminotransferase, domain 1"/>
    <property type="match status" value="1"/>
</dbReference>
<reference evidence="1" key="1">
    <citation type="submission" date="2021-01" db="EMBL/GenBank/DDBJ databases">
        <title>Fulvivirga kasyanovii gen. nov., sp nov., a novel member of the phylum Bacteroidetes isolated from seawater in a mussel farm.</title>
        <authorList>
            <person name="Zhao L.-H."/>
            <person name="Wang Z.-J."/>
        </authorList>
    </citation>
    <scope>NUCLEOTIDE SEQUENCE</scope>
    <source>
        <strain evidence="1">2943</strain>
    </source>
</reference>
<sequence>MIQEKAAQEGIILGNGYGTNKVDSFRIANFPAIKKDEVKTLKKFLRKNL</sequence>
<dbReference type="EMBL" id="JAESIY010000005">
    <property type="protein sequence ID" value="MBL3656713.1"/>
    <property type="molecule type" value="Genomic_DNA"/>
</dbReference>
<dbReference type="InterPro" id="IPR015422">
    <property type="entry name" value="PyrdxlP-dep_Trfase_small"/>
</dbReference>
<proteinExistence type="predicted"/>
<dbReference type="Proteomes" id="UP000659388">
    <property type="component" value="Unassembled WGS sequence"/>
</dbReference>